<evidence type="ECO:0000256" key="1">
    <source>
        <dbReference type="SAM" id="MobiDB-lite"/>
    </source>
</evidence>
<organism evidence="2 3">
    <name type="scientific">Romanomermis culicivorax</name>
    <name type="common">Nematode worm</name>
    <dbReference type="NCBI Taxonomy" id="13658"/>
    <lineage>
        <taxon>Eukaryota</taxon>
        <taxon>Metazoa</taxon>
        <taxon>Ecdysozoa</taxon>
        <taxon>Nematoda</taxon>
        <taxon>Enoplea</taxon>
        <taxon>Dorylaimia</taxon>
        <taxon>Mermithida</taxon>
        <taxon>Mermithoidea</taxon>
        <taxon>Mermithidae</taxon>
        <taxon>Romanomermis</taxon>
    </lineage>
</organism>
<accession>A0A915KGJ9</accession>
<keyword evidence="2" id="KW-1185">Reference proteome</keyword>
<dbReference type="AlphaFoldDB" id="A0A915KGJ9"/>
<feature type="region of interest" description="Disordered" evidence="1">
    <location>
        <begin position="1"/>
        <end position="34"/>
    </location>
</feature>
<dbReference type="WBParaSite" id="nRc.2.0.1.t37938-RA">
    <property type="protein sequence ID" value="nRc.2.0.1.t37938-RA"/>
    <property type="gene ID" value="nRc.2.0.1.g37938"/>
</dbReference>
<dbReference type="Proteomes" id="UP000887565">
    <property type="component" value="Unplaced"/>
</dbReference>
<protein>
    <submittedName>
        <fullName evidence="3">Uncharacterized protein</fullName>
    </submittedName>
</protein>
<sequence length="120" mass="13428">MGFYLQMRNTKGDKSEGGKDKGKEERKLDDDVDGETETMLEALTGKNRPQCGKSASAGSTLMLNYLNQETAQTCGKNAIATKDATFTAWLMRMIIDRWQCGLPCLINARYNRENSRHISS</sequence>
<evidence type="ECO:0000313" key="2">
    <source>
        <dbReference type="Proteomes" id="UP000887565"/>
    </source>
</evidence>
<name>A0A915KGJ9_ROMCU</name>
<evidence type="ECO:0000313" key="3">
    <source>
        <dbReference type="WBParaSite" id="nRc.2.0.1.t37938-RA"/>
    </source>
</evidence>
<reference evidence="3" key="1">
    <citation type="submission" date="2022-11" db="UniProtKB">
        <authorList>
            <consortium name="WormBaseParasite"/>
        </authorList>
    </citation>
    <scope>IDENTIFICATION</scope>
</reference>
<feature type="compositionally biased region" description="Basic and acidic residues" evidence="1">
    <location>
        <begin position="10"/>
        <end position="29"/>
    </location>
</feature>
<proteinExistence type="predicted"/>